<dbReference type="Pfam" id="PF22895">
    <property type="entry name" value="DUF7024"/>
    <property type="match status" value="1"/>
</dbReference>
<dbReference type="Proteomes" id="UP000247781">
    <property type="component" value="Unassembled WGS sequence"/>
</dbReference>
<protein>
    <submittedName>
        <fullName evidence="5">Uncharacterized protein</fullName>
    </submittedName>
</protein>
<feature type="transmembrane region" description="Helical" evidence="1">
    <location>
        <begin position="253"/>
        <end position="276"/>
    </location>
</feature>
<dbReference type="Pfam" id="PF19830">
    <property type="entry name" value="DUF6311"/>
    <property type="match status" value="1"/>
</dbReference>
<dbReference type="RefSeq" id="WP_181428405.1">
    <property type="nucleotide sequence ID" value="NZ_QJJU01000023.1"/>
</dbReference>
<keyword evidence="1" id="KW-1133">Transmembrane helix</keyword>
<keyword evidence="6" id="KW-1185">Reference proteome</keyword>
<evidence type="ECO:0000313" key="5">
    <source>
        <dbReference type="EMBL" id="PXX03297.1"/>
    </source>
</evidence>
<proteinExistence type="predicted"/>
<sequence>VLLFRAQAHFTLTQQWLILAALAYYFDDRIRAGPARYLLPFAVLIFLAGGIHPYFLLMVALIALAATGRLLLEHRMTILWSCVAAAGLAAVSLATLVVFGYLSPGASTTASPYGTGSMNLLALIDPYTFHSLLLPRLSIGAIQGEGYSYLGLGVIVLIGAGVAGAMGRGVNRGKPVPGPTILPLAILCVVCFALAVSPTVTLGPWQLFTIPLPEVVLNALSPFQASGRLFWPAYYLLIVAALVLVQRHMSRRWALALIAGMLVVQAVDVSSLPLTFRSLPSEETQQLRADVWRTLGEAHAHLVVVPAYQCDRETTPGGSAGFGTFGRLAIDEHMTINSYYAARTTDKSKDYFCEQLPKQLLSSGLAEDTAFVFSPDFLAALVAAGQTPTHHFCREADGFVLCAKDSHRAGLADGLLQRIFPATTIDQDLLFGPTASPGLILGWGWSYGEDWGRWTDATEAEVSFRLAEPPTGPLAVTMNVHAFALKRRHSQRVRVVIDGTQVADWMFDSDAMEVRTFAIPASVINPSGIVTVHFELPDARRPIDLRASSETRLLGLGPAALRVIRAQ</sequence>
<dbReference type="InterPro" id="IPR046278">
    <property type="entry name" value="DUF6311"/>
</dbReference>
<accession>A0A318H9P0</accession>
<reference evidence="6" key="1">
    <citation type="submission" date="2018-05" db="EMBL/GenBank/DDBJ databases">
        <authorList>
            <person name="Deangelis K."/>
            <person name="Huntemann M."/>
            <person name="Clum A."/>
            <person name="Pillay M."/>
            <person name="Palaniappan K."/>
            <person name="Varghese N."/>
            <person name="Mikhailova N."/>
            <person name="Stamatis D."/>
            <person name="Reddy T."/>
            <person name="Daum C."/>
            <person name="Shapiro N."/>
            <person name="Ivanova N."/>
            <person name="Kyrpides N."/>
            <person name="Woyke T."/>
        </authorList>
    </citation>
    <scope>NUCLEOTIDE SEQUENCE [LARGE SCALE GENOMIC DNA]</scope>
    <source>
        <strain evidence="6">GAS496</strain>
    </source>
</reference>
<organism evidence="5 6">
    <name type="scientific">Mycolicibacterium moriokaense</name>
    <dbReference type="NCBI Taxonomy" id="39691"/>
    <lineage>
        <taxon>Bacteria</taxon>
        <taxon>Bacillati</taxon>
        <taxon>Actinomycetota</taxon>
        <taxon>Actinomycetes</taxon>
        <taxon>Mycobacteriales</taxon>
        <taxon>Mycobacteriaceae</taxon>
        <taxon>Mycolicibacterium</taxon>
    </lineage>
</organism>
<dbReference type="Pfam" id="PF25853">
    <property type="entry name" value="DUF6311_C"/>
    <property type="match status" value="1"/>
</dbReference>
<feature type="transmembrane region" description="Helical" evidence="1">
    <location>
        <begin position="228"/>
        <end position="246"/>
    </location>
</feature>
<reference evidence="5 6" key="2">
    <citation type="submission" date="2018-06" db="EMBL/GenBank/DDBJ databases">
        <title>Sequencing of bacterial isolates from soil warming experiment in Harvard Forest, Massachusetts, USA.</title>
        <authorList>
            <person name="Deangelis K.PhD."/>
        </authorList>
    </citation>
    <scope>NUCLEOTIDE SEQUENCE [LARGE SCALE GENOMIC DNA]</scope>
    <source>
        <strain evidence="5 6">GAS496</strain>
    </source>
</reference>
<evidence type="ECO:0000256" key="1">
    <source>
        <dbReference type="SAM" id="Phobius"/>
    </source>
</evidence>
<evidence type="ECO:0000259" key="4">
    <source>
        <dbReference type="Pfam" id="PF25853"/>
    </source>
</evidence>
<evidence type="ECO:0000259" key="3">
    <source>
        <dbReference type="Pfam" id="PF22895"/>
    </source>
</evidence>
<feature type="transmembrane region" description="Helical" evidence="1">
    <location>
        <begin position="78"/>
        <end position="103"/>
    </location>
</feature>
<feature type="transmembrane region" description="Helical" evidence="1">
    <location>
        <begin position="38"/>
        <end position="66"/>
    </location>
</feature>
<feature type="transmembrane region" description="Helical" evidence="1">
    <location>
        <begin position="149"/>
        <end position="170"/>
    </location>
</feature>
<name>A0A318H9P0_9MYCO</name>
<feature type="domain" description="DUF6311" evidence="2">
    <location>
        <begin position="1"/>
        <end position="270"/>
    </location>
</feature>
<feature type="domain" description="DUF6311" evidence="4">
    <location>
        <begin position="292"/>
        <end position="403"/>
    </location>
</feature>
<feature type="non-terminal residue" evidence="5">
    <location>
        <position position="1"/>
    </location>
</feature>
<feature type="domain" description="DUF7024" evidence="3">
    <location>
        <begin position="444"/>
        <end position="563"/>
    </location>
</feature>
<feature type="transmembrane region" description="Helical" evidence="1">
    <location>
        <begin position="182"/>
        <end position="208"/>
    </location>
</feature>
<keyword evidence="1" id="KW-0472">Membrane</keyword>
<comment type="caution">
    <text evidence="5">The sequence shown here is derived from an EMBL/GenBank/DDBJ whole genome shotgun (WGS) entry which is preliminary data.</text>
</comment>
<dbReference type="EMBL" id="QJJU01000023">
    <property type="protein sequence ID" value="PXX03297.1"/>
    <property type="molecule type" value="Genomic_DNA"/>
</dbReference>
<evidence type="ECO:0000313" key="6">
    <source>
        <dbReference type="Proteomes" id="UP000247781"/>
    </source>
</evidence>
<evidence type="ECO:0000259" key="2">
    <source>
        <dbReference type="Pfam" id="PF19830"/>
    </source>
</evidence>
<dbReference type="AlphaFoldDB" id="A0A318H9P0"/>
<dbReference type="InterPro" id="IPR058671">
    <property type="entry name" value="DUF6311_C"/>
</dbReference>
<dbReference type="InterPro" id="IPR054288">
    <property type="entry name" value="DUF7024"/>
</dbReference>
<keyword evidence="1" id="KW-0812">Transmembrane</keyword>
<gene>
    <name evidence="5" type="ORF">C8E89_12399</name>
</gene>